<reference evidence="1 2" key="1">
    <citation type="submission" date="2019-08" db="EMBL/GenBank/DDBJ databases">
        <authorList>
            <person name="Peeters C."/>
        </authorList>
    </citation>
    <scope>NUCLEOTIDE SEQUENCE [LARGE SCALE GENOMIC DNA]</scope>
    <source>
        <strain evidence="1 2">LMG 31115</strain>
    </source>
</reference>
<dbReference type="EMBL" id="CABPSI010000002">
    <property type="protein sequence ID" value="VVE00432.1"/>
    <property type="molecule type" value="Genomic_DNA"/>
</dbReference>
<accession>A0A5E4UKL6</accession>
<name>A0A5E4UKL6_9BURK</name>
<organism evidence="1 2">
    <name type="scientific">Pandoraea iniqua</name>
    <dbReference type="NCBI Taxonomy" id="2508288"/>
    <lineage>
        <taxon>Bacteria</taxon>
        <taxon>Pseudomonadati</taxon>
        <taxon>Pseudomonadota</taxon>
        <taxon>Betaproteobacteria</taxon>
        <taxon>Burkholderiales</taxon>
        <taxon>Burkholderiaceae</taxon>
        <taxon>Pandoraea</taxon>
    </lineage>
</organism>
<evidence type="ECO:0000313" key="1">
    <source>
        <dbReference type="EMBL" id="VVE00432.1"/>
    </source>
</evidence>
<sequence length="128" mass="14513">MAGVTFSQALFDRICERMAEGESLRVICKSKDMPNKRTVMRWVAADEKLAEQYSEAQSMRADCYFDQIIDIADSKADPQKTRVQIDARKWVLARMNPKKYGDKFTQELTGSEGGALIVKIVREGEDDA</sequence>
<evidence type="ECO:0000313" key="2">
    <source>
        <dbReference type="Proteomes" id="UP000333828"/>
    </source>
</evidence>
<dbReference type="Pfam" id="PF20901">
    <property type="entry name" value="Sf6_terminase"/>
    <property type="match status" value="1"/>
</dbReference>
<protein>
    <recommendedName>
        <fullName evidence="3">Terminase small subunit protein</fullName>
    </recommendedName>
</protein>
<gene>
    <name evidence="1" type="ORF">PIN31115_02075</name>
</gene>
<dbReference type="Proteomes" id="UP000333828">
    <property type="component" value="Unassembled WGS sequence"/>
</dbReference>
<dbReference type="RefSeq" id="WP_150683960.1">
    <property type="nucleotide sequence ID" value="NZ_CABPSI010000002.1"/>
</dbReference>
<evidence type="ECO:0008006" key="3">
    <source>
        <dbReference type="Google" id="ProtNLM"/>
    </source>
</evidence>
<keyword evidence="2" id="KW-1185">Reference proteome</keyword>
<proteinExistence type="predicted"/>
<dbReference type="Gene3D" id="1.10.10.60">
    <property type="entry name" value="Homeodomain-like"/>
    <property type="match status" value="1"/>
</dbReference>
<dbReference type="InterPro" id="IPR048683">
    <property type="entry name" value="Sf6_terminase"/>
</dbReference>
<dbReference type="AlphaFoldDB" id="A0A5E4UKL6"/>